<organism evidence="2 3">
    <name type="scientific">Stieleria varia</name>
    <dbReference type="NCBI Taxonomy" id="2528005"/>
    <lineage>
        <taxon>Bacteria</taxon>
        <taxon>Pseudomonadati</taxon>
        <taxon>Planctomycetota</taxon>
        <taxon>Planctomycetia</taxon>
        <taxon>Pirellulales</taxon>
        <taxon>Pirellulaceae</taxon>
        <taxon>Stieleria</taxon>
    </lineage>
</organism>
<evidence type="ECO:0000313" key="2">
    <source>
        <dbReference type="EMBL" id="TWU05535.1"/>
    </source>
</evidence>
<gene>
    <name evidence="2" type="ORF">Pla52n_12490</name>
</gene>
<evidence type="ECO:0000256" key="1">
    <source>
        <dbReference type="SAM" id="MobiDB-lite"/>
    </source>
</evidence>
<proteinExistence type="predicted"/>
<feature type="region of interest" description="Disordered" evidence="1">
    <location>
        <begin position="80"/>
        <end position="113"/>
    </location>
</feature>
<name>A0A5C6AZR2_9BACT</name>
<protein>
    <submittedName>
        <fullName evidence="2">Uncharacterized protein</fullName>
    </submittedName>
</protein>
<evidence type="ECO:0000313" key="3">
    <source>
        <dbReference type="Proteomes" id="UP000320176"/>
    </source>
</evidence>
<dbReference type="Proteomes" id="UP000320176">
    <property type="component" value="Unassembled WGS sequence"/>
</dbReference>
<dbReference type="EMBL" id="SJPN01000002">
    <property type="protein sequence ID" value="TWU05535.1"/>
    <property type="molecule type" value="Genomic_DNA"/>
</dbReference>
<sequence length="257" mass="27315">MVASTAHPPSMNRTLDRSIASDVLKWKPKWRCSVNAVVLSMSLSHMHTALPHFPLVTVLLFAIGCTDTAVDAPARTANGSAQLGTKMESDAASDPPSEDSAPVGPEQEIHGGQTLSQWIDQTRNGSTLSDRQDALQVLRNAGLNHDRERTLVAFSAALTQPDLQALAAAGLTKAGPPVSDSIKRQLYDIVASELDGNSSEPNNGLLMRVFGALGAIGDAVDVSKLQDLSLKYPDRAVVAKLSQQAVGNITQRSESNR</sequence>
<dbReference type="AlphaFoldDB" id="A0A5C6AZR2"/>
<feature type="compositionally biased region" description="Low complexity" evidence="1">
    <location>
        <begin position="90"/>
        <end position="102"/>
    </location>
</feature>
<keyword evidence="3" id="KW-1185">Reference proteome</keyword>
<accession>A0A5C6AZR2</accession>
<reference evidence="2 3" key="1">
    <citation type="submission" date="2019-02" db="EMBL/GenBank/DDBJ databases">
        <title>Deep-cultivation of Planctomycetes and their phenomic and genomic characterization uncovers novel biology.</title>
        <authorList>
            <person name="Wiegand S."/>
            <person name="Jogler M."/>
            <person name="Boedeker C."/>
            <person name="Pinto D."/>
            <person name="Vollmers J."/>
            <person name="Rivas-Marin E."/>
            <person name="Kohn T."/>
            <person name="Peeters S.H."/>
            <person name="Heuer A."/>
            <person name="Rast P."/>
            <person name="Oberbeckmann S."/>
            <person name="Bunk B."/>
            <person name="Jeske O."/>
            <person name="Meyerdierks A."/>
            <person name="Storesund J.E."/>
            <person name="Kallscheuer N."/>
            <person name="Luecker S."/>
            <person name="Lage O.M."/>
            <person name="Pohl T."/>
            <person name="Merkel B.J."/>
            <person name="Hornburger P."/>
            <person name="Mueller R.-W."/>
            <person name="Bruemmer F."/>
            <person name="Labrenz M."/>
            <person name="Spormann A.M."/>
            <person name="Op Den Camp H."/>
            <person name="Overmann J."/>
            <person name="Amann R."/>
            <person name="Jetten M.S.M."/>
            <person name="Mascher T."/>
            <person name="Medema M.H."/>
            <person name="Devos D.P."/>
            <person name="Kaster A.-K."/>
            <person name="Ovreas L."/>
            <person name="Rohde M."/>
            <person name="Galperin M.Y."/>
            <person name="Jogler C."/>
        </authorList>
    </citation>
    <scope>NUCLEOTIDE SEQUENCE [LARGE SCALE GENOMIC DNA]</scope>
    <source>
        <strain evidence="2 3">Pla52n</strain>
    </source>
</reference>
<comment type="caution">
    <text evidence="2">The sequence shown here is derived from an EMBL/GenBank/DDBJ whole genome shotgun (WGS) entry which is preliminary data.</text>
</comment>